<dbReference type="Gene3D" id="3.40.50.1820">
    <property type="entry name" value="alpha/beta hydrolase"/>
    <property type="match status" value="1"/>
</dbReference>
<evidence type="ECO:0000313" key="1">
    <source>
        <dbReference type="EMBL" id="RGB81075.1"/>
    </source>
</evidence>
<evidence type="ECO:0000313" key="2">
    <source>
        <dbReference type="Proteomes" id="UP000260773"/>
    </source>
</evidence>
<dbReference type="AlphaFoldDB" id="A0A3E2TQW4"/>
<name>A0A3E2TQW4_9FIRM</name>
<reference evidence="1 2" key="1">
    <citation type="submission" date="2018-08" db="EMBL/GenBank/DDBJ databases">
        <title>A genome reference for cultivated species of the human gut microbiota.</title>
        <authorList>
            <person name="Zou Y."/>
            <person name="Xue W."/>
            <person name="Luo G."/>
        </authorList>
    </citation>
    <scope>NUCLEOTIDE SEQUENCE [LARGE SCALE GENOMIC DNA]</scope>
    <source>
        <strain evidence="1 2">AF45-17</strain>
    </source>
</reference>
<proteinExistence type="predicted"/>
<dbReference type="RefSeq" id="WP_015514563.1">
    <property type="nucleotide sequence ID" value="NZ_JAQDKA010000011.1"/>
</dbReference>
<protein>
    <submittedName>
        <fullName evidence="1">Uncharacterized protein</fullName>
    </submittedName>
</protein>
<comment type="caution">
    <text evidence="1">The sequence shown here is derived from an EMBL/GenBank/DDBJ whole genome shotgun (WGS) entry which is preliminary data.</text>
</comment>
<gene>
    <name evidence="1" type="ORF">DW070_04610</name>
</gene>
<dbReference type="Proteomes" id="UP000260773">
    <property type="component" value="Unassembled WGS sequence"/>
</dbReference>
<sequence>MNERFTLDSTVTEISENERVNKKLPIFFDLALCSQIKWPFSKMKLKNMMKMTKFPGQELVDAANFILERREAGDKITIPIWRGLPENEAEAAEYVVLIPFISDEENRPAILICPDWENGRQRMMDEGMKMAKTIFELGCQAFILNLRKESEADDMARALRFIRANHEKLHVEEDKIALLTFGEMKAAARKLFFHSKRIKDVTHRYDALKCEPEELWIMGASDEDADKTGVFFSGSHYSLADDSREWLETRIRKLSENAEIEEKINEGEQAE</sequence>
<dbReference type="InterPro" id="IPR029058">
    <property type="entry name" value="AB_hydrolase_fold"/>
</dbReference>
<dbReference type="EMBL" id="QVEP01000007">
    <property type="protein sequence ID" value="RGB81075.1"/>
    <property type="molecule type" value="Genomic_DNA"/>
</dbReference>
<organism evidence="1 2">
    <name type="scientific">Coprococcus catus</name>
    <dbReference type="NCBI Taxonomy" id="116085"/>
    <lineage>
        <taxon>Bacteria</taxon>
        <taxon>Bacillati</taxon>
        <taxon>Bacillota</taxon>
        <taxon>Clostridia</taxon>
        <taxon>Lachnospirales</taxon>
        <taxon>Lachnospiraceae</taxon>
        <taxon>Coprococcus</taxon>
    </lineage>
</organism>
<accession>A0A3E2TQW4</accession>